<reference evidence="2" key="1">
    <citation type="submission" date="2018-08" db="EMBL/GenBank/DDBJ databases">
        <authorList>
            <person name="Liu Z.-W."/>
            <person name="Du Z.-J."/>
        </authorList>
    </citation>
    <scope>NUCLEOTIDE SEQUENCE [LARGE SCALE GENOMIC DNA]</scope>
    <source>
        <strain evidence="2">H4X</strain>
    </source>
</reference>
<dbReference type="Proteomes" id="UP000256708">
    <property type="component" value="Unassembled WGS sequence"/>
</dbReference>
<dbReference type="EMBL" id="QRGR01000006">
    <property type="protein sequence ID" value="RDV16045.1"/>
    <property type="molecule type" value="Genomic_DNA"/>
</dbReference>
<gene>
    <name evidence="1" type="ORF">DXT99_06680</name>
</gene>
<name>A0A3D8LF46_9BACT</name>
<evidence type="ECO:0000313" key="2">
    <source>
        <dbReference type="Proteomes" id="UP000256708"/>
    </source>
</evidence>
<keyword evidence="2" id="KW-1185">Reference proteome</keyword>
<accession>A0A3D8LF46</accession>
<organism evidence="1 2">
    <name type="scientific">Pontibacter diazotrophicus</name>
    <dbReference type="NCBI Taxonomy" id="1400979"/>
    <lineage>
        <taxon>Bacteria</taxon>
        <taxon>Pseudomonadati</taxon>
        <taxon>Bacteroidota</taxon>
        <taxon>Cytophagia</taxon>
        <taxon>Cytophagales</taxon>
        <taxon>Hymenobacteraceae</taxon>
        <taxon>Pontibacter</taxon>
    </lineage>
</organism>
<dbReference type="AlphaFoldDB" id="A0A3D8LF46"/>
<proteinExistence type="predicted"/>
<dbReference type="OrthoDB" id="853254at2"/>
<evidence type="ECO:0000313" key="1">
    <source>
        <dbReference type="EMBL" id="RDV16045.1"/>
    </source>
</evidence>
<sequence length="78" mass="9090">MHTTVFRFEEGSPYINSKRPIGLEIHNRLLWRAMCLAKTGKHIFKQGLVIYTPIPAYLSGPTTLEVYWDFKSPEEYNS</sequence>
<protein>
    <submittedName>
        <fullName evidence="1">Uncharacterized protein</fullName>
    </submittedName>
</protein>
<comment type="caution">
    <text evidence="1">The sequence shown here is derived from an EMBL/GenBank/DDBJ whole genome shotgun (WGS) entry which is preliminary data.</text>
</comment>
<dbReference type="RefSeq" id="WP_115564758.1">
    <property type="nucleotide sequence ID" value="NZ_QRGR01000006.1"/>
</dbReference>